<evidence type="ECO:0000256" key="2">
    <source>
        <dbReference type="PROSITE-ProRule" id="PRU00283"/>
    </source>
</evidence>
<dbReference type="PRINTS" id="PR00380">
    <property type="entry name" value="KINESINHEAVY"/>
</dbReference>
<dbReference type="InterPro" id="IPR027640">
    <property type="entry name" value="Kinesin-like_fam"/>
</dbReference>
<name>A0ABD3HCH6_9MARC</name>
<dbReference type="PANTHER" id="PTHR24115">
    <property type="entry name" value="KINESIN-RELATED"/>
    <property type="match status" value="1"/>
</dbReference>
<comment type="similarity">
    <text evidence="2">Belongs to the TRAFAC class myosin-kinesin ATPase superfamily. Kinesin family.</text>
</comment>
<dbReference type="Gene3D" id="3.40.850.10">
    <property type="entry name" value="Kinesin motor domain"/>
    <property type="match status" value="1"/>
</dbReference>
<protein>
    <recommendedName>
        <fullName evidence="4">Kinesin motor domain-containing protein</fullName>
    </recommendedName>
</protein>
<evidence type="ECO:0000256" key="3">
    <source>
        <dbReference type="SAM" id="MobiDB-lite"/>
    </source>
</evidence>
<keyword evidence="1 2" id="KW-0505">Motor protein</keyword>
<organism evidence="5 6">
    <name type="scientific">Riccia sorocarpa</name>
    <dbReference type="NCBI Taxonomy" id="122646"/>
    <lineage>
        <taxon>Eukaryota</taxon>
        <taxon>Viridiplantae</taxon>
        <taxon>Streptophyta</taxon>
        <taxon>Embryophyta</taxon>
        <taxon>Marchantiophyta</taxon>
        <taxon>Marchantiopsida</taxon>
        <taxon>Marchantiidae</taxon>
        <taxon>Marchantiales</taxon>
        <taxon>Ricciaceae</taxon>
        <taxon>Riccia</taxon>
    </lineage>
</organism>
<dbReference type="Pfam" id="PF00225">
    <property type="entry name" value="Kinesin"/>
    <property type="match status" value="2"/>
</dbReference>
<sequence length="1411" mass="156935">MAQQSLDSDAGSGAMNVEELIQMLEAALEKEFTGMKKTCEGLEANSGHSQTVRINDDLRSSSSSAATPDSMYSACSANGSIFSRCSYVDERTVIGYVEQYESLLNRVRAKLEATSFEQRVDSSQLDEVSKDAPQSSITRDDCSSVSINESGNEAISGSFQNTVLETTEAAPYSKDETCSPEVQRGMNDHSVFSDESNIKQNHASVLPKIVPCLLECGPKDLSDHSEKNLIKDLAADEEMKGSDLVTEVRSPGLDQTSELSTAFDSSVYGVEGAVFTIGDVSDEFVDHEVRRECIRSTRSDFADVSNVANDKVRRGLADGYDHDSGVRGDQKCLLSTPVGEEGPAGSCGPKPSEYQKACASDKEIRGALNIYEGELLKMTVEDSPLQVKLWKVNTGTGESASGIEPQEEPTYDQLRSDHLVVRTQNETLAPDVANRVLDGTVDETTDPEVLDRPIMAGVEKYCEDQNISAREVFSTGPNEDLSEVSDHGTIERSITADEYFQVYWSDARSKHGRSTSGVLCKEFEESLVEATNDTNVEGFKQTYECCPEYCQGKKSLAQVSGTVLDEELNEGTDEVFGAIERPVTAEEYFRDYGQKTASGRDILTFGDSDDALLEQDLMDTTSTTVAERSITADEYFQIYGHSTRPQQDEPQTDELSVKLEDMPVKSTACGVVERTITADEYFQLYDPKDRRTTSRCAESTDHGVLHRLVTAQEYHQDETVPQNASDLSLTKKQKNRYTRSPELKVTKCGHMSGSVSVNEVASRLDEVEEASNWVSEYHAVLQECGFTDIKEDRCVESDHKETTASEPVIDEEDSLFSSATFAKLEKLAAACGDSGRTSNQIANWNSEVESRLSSESTHSSPWVTSFDRLLRYGRSLKNSRRNSSLKGVSRMLRENPGLSKLVHESGERSSIRSTTPALLGCPIQKVKVVVRMRPFAEHEKTCSMKQILCLVAEDTVLVKENISSLCKQSCNRNKDEGISEFRVDKVVDDSYVLKHQWNKMAESQKRMYELIGLPCLECTLDGYNTTIVSYGQAGSGKTYTMMGDDTDEGRGIMPRLAEELMNQINTEFGDEFSVKVSYLEIYQQRIRDLLAPPKVDPENTRAEWQSRPDSRCGSRNGERRWRDSLDEHLYDETVDDDTASYLSFGTCTTTRRAPSVCFDYPPAKNFKDSLKVREHPVKGPYVEGLEWKDVYSWDDMEQIISEGSSRRTQGPSRSNKFSSRGHTVFSIRLYKAWSPEQGEMGSNMRVINLVDLAGPEKLNLSKKVSVERLDESRYINRSIAHLNDMILNLSRNSKFVSYRNSALTKLLRDSLGGNHKTFLIAHLSPAELDFAESVNTLRYAAEASHIQCTVAAYPRKKRGFMMSGRKSAKPQDESAKILAGKAYGDAIVETGSRLPVFSSFKLSPNYCDLDV</sequence>
<reference evidence="5 6" key="1">
    <citation type="submission" date="2024-09" db="EMBL/GenBank/DDBJ databases">
        <title>Chromosome-scale assembly of Riccia sorocarpa.</title>
        <authorList>
            <person name="Paukszto L."/>
        </authorList>
    </citation>
    <scope>NUCLEOTIDE SEQUENCE [LARGE SCALE GENOMIC DNA]</scope>
    <source>
        <strain evidence="5">LP-2024</strain>
        <tissue evidence="5">Aerial parts of the thallus</tissue>
    </source>
</reference>
<comment type="caution">
    <text evidence="5">The sequence shown here is derived from an EMBL/GenBank/DDBJ whole genome shotgun (WGS) entry which is preliminary data.</text>
</comment>
<feature type="compositionally biased region" description="Basic and acidic residues" evidence="3">
    <location>
        <begin position="1095"/>
        <end position="1118"/>
    </location>
</feature>
<keyword evidence="2" id="KW-0547">Nucleotide-binding</keyword>
<keyword evidence="6" id="KW-1185">Reference proteome</keyword>
<feature type="domain" description="Kinesin motor" evidence="4">
    <location>
        <begin position="925"/>
        <end position="1346"/>
    </location>
</feature>
<dbReference type="SUPFAM" id="SSF52540">
    <property type="entry name" value="P-loop containing nucleoside triphosphate hydrolases"/>
    <property type="match status" value="1"/>
</dbReference>
<dbReference type="GO" id="GO:0003774">
    <property type="term" value="F:cytoskeletal motor activity"/>
    <property type="evidence" value="ECO:0007669"/>
    <property type="project" value="UniProtKB-UniRule"/>
</dbReference>
<dbReference type="InterPro" id="IPR001752">
    <property type="entry name" value="Kinesin_motor_dom"/>
</dbReference>
<evidence type="ECO:0000313" key="5">
    <source>
        <dbReference type="EMBL" id="KAL3689220.1"/>
    </source>
</evidence>
<feature type="region of interest" description="Disordered" evidence="3">
    <location>
        <begin position="1093"/>
        <end position="1118"/>
    </location>
</feature>
<keyword evidence="2" id="KW-0067">ATP-binding</keyword>
<feature type="region of interest" description="Disordered" evidence="3">
    <location>
        <begin position="118"/>
        <end position="144"/>
    </location>
</feature>
<gene>
    <name evidence="5" type="ORF">R1sor_015529</name>
</gene>
<accession>A0ABD3HCH6</accession>
<dbReference type="SMART" id="SM00129">
    <property type="entry name" value="KISc"/>
    <property type="match status" value="1"/>
</dbReference>
<evidence type="ECO:0000259" key="4">
    <source>
        <dbReference type="PROSITE" id="PS50067"/>
    </source>
</evidence>
<dbReference type="InterPro" id="IPR027417">
    <property type="entry name" value="P-loop_NTPase"/>
</dbReference>
<dbReference type="Proteomes" id="UP001633002">
    <property type="component" value="Unassembled WGS sequence"/>
</dbReference>
<dbReference type="GO" id="GO:0005524">
    <property type="term" value="F:ATP binding"/>
    <property type="evidence" value="ECO:0007669"/>
    <property type="project" value="UniProtKB-UniRule"/>
</dbReference>
<evidence type="ECO:0000256" key="1">
    <source>
        <dbReference type="ARBA" id="ARBA00023175"/>
    </source>
</evidence>
<dbReference type="InterPro" id="IPR036961">
    <property type="entry name" value="Kinesin_motor_dom_sf"/>
</dbReference>
<evidence type="ECO:0000313" key="6">
    <source>
        <dbReference type="Proteomes" id="UP001633002"/>
    </source>
</evidence>
<dbReference type="PANTHER" id="PTHR24115:SF546">
    <property type="entry name" value="KINESIN-LIKE PROTEIN KIF14"/>
    <property type="match status" value="1"/>
</dbReference>
<dbReference type="PROSITE" id="PS50067">
    <property type="entry name" value="KINESIN_MOTOR_2"/>
    <property type="match status" value="1"/>
</dbReference>
<proteinExistence type="inferred from homology"/>
<feature type="binding site" evidence="2">
    <location>
        <begin position="1031"/>
        <end position="1038"/>
    </location>
    <ligand>
        <name>ATP</name>
        <dbReference type="ChEBI" id="CHEBI:30616"/>
    </ligand>
</feature>
<dbReference type="EMBL" id="JBJQOH010000004">
    <property type="protein sequence ID" value="KAL3689220.1"/>
    <property type="molecule type" value="Genomic_DNA"/>
</dbReference>